<organism evidence="18 19">
    <name type="scientific">Dokdonella fugitiva</name>
    <dbReference type="NCBI Taxonomy" id="328517"/>
    <lineage>
        <taxon>Bacteria</taxon>
        <taxon>Pseudomonadati</taxon>
        <taxon>Pseudomonadota</taxon>
        <taxon>Gammaproteobacteria</taxon>
        <taxon>Lysobacterales</taxon>
        <taxon>Rhodanobacteraceae</taxon>
        <taxon>Dokdonella</taxon>
    </lineage>
</organism>
<dbReference type="InterPro" id="IPR036343">
    <property type="entry name" value="GluRdtase_N_sf"/>
</dbReference>
<evidence type="ECO:0000256" key="7">
    <source>
        <dbReference type="ARBA" id="ARBA00047464"/>
    </source>
</evidence>
<evidence type="ECO:0000256" key="11">
    <source>
        <dbReference type="PIRSR" id="PIRSR000445-2"/>
    </source>
</evidence>
<dbReference type="GO" id="GO:0050661">
    <property type="term" value="F:NADP binding"/>
    <property type="evidence" value="ECO:0007669"/>
    <property type="project" value="InterPro"/>
</dbReference>
<evidence type="ECO:0000259" key="17">
    <source>
        <dbReference type="Pfam" id="PF05201"/>
    </source>
</evidence>
<dbReference type="PIRSF" id="PIRSF000445">
    <property type="entry name" value="4pyrrol_synth_GluRdtase"/>
    <property type="match status" value="1"/>
</dbReference>
<dbReference type="Pfam" id="PF01488">
    <property type="entry name" value="Shikimate_DH"/>
    <property type="match status" value="1"/>
</dbReference>
<evidence type="ECO:0000256" key="5">
    <source>
        <dbReference type="ARBA" id="ARBA00023002"/>
    </source>
</evidence>
<feature type="domain" description="Quinate/shikimate 5-dehydrogenase/glutamyl-tRNA reductase" evidence="16">
    <location>
        <begin position="170"/>
        <end position="304"/>
    </location>
</feature>
<feature type="site" description="Important for activity" evidence="9 13">
    <location>
        <position position="97"/>
    </location>
</feature>
<keyword evidence="5 9" id="KW-0560">Oxidoreductase</keyword>
<comment type="catalytic activity">
    <reaction evidence="7 9 14">
        <text>(S)-4-amino-5-oxopentanoate + tRNA(Glu) + NADP(+) = L-glutamyl-tRNA(Glu) + NADPH + H(+)</text>
        <dbReference type="Rhea" id="RHEA:12344"/>
        <dbReference type="Rhea" id="RHEA-COMP:9663"/>
        <dbReference type="Rhea" id="RHEA-COMP:9680"/>
        <dbReference type="ChEBI" id="CHEBI:15378"/>
        <dbReference type="ChEBI" id="CHEBI:57501"/>
        <dbReference type="ChEBI" id="CHEBI:57783"/>
        <dbReference type="ChEBI" id="CHEBI:58349"/>
        <dbReference type="ChEBI" id="CHEBI:78442"/>
        <dbReference type="ChEBI" id="CHEBI:78520"/>
        <dbReference type="EC" id="1.2.1.70"/>
    </reaction>
</comment>
<dbReference type="GO" id="GO:0019353">
    <property type="term" value="P:protoporphyrinogen IX biosynthetic process from glutamate"/>
    <property type="evidence" value="ECO:0007669"/>
    <property type="project" value="TreeGrafter"/>
</dbReference>
<comment type="similarity">
    <text evidence="2 9 14">Belongs to the glutamyl-tRNA reductase family.</text>
</comment>
<dbReference type="SUPFAM" id="SSF69075">
    <property type="entry name" value="Glutamyl tRNA-reductase dimerization domain"/>
    <property type="match status" value="1"/>
</dbReference>
<comment type="caution">
    <text evidence="18">The sequence shown here is derived from an EMBL/GenBank/DDBJ whole genome shotgun (WGS) entry which is preliminary data.</text>
</comment>
<evidence type="ECO:0000256" key="9">
    <source>
        <dbReference type="HAMAP-Rule" id="MF_00087"/>
    </source>
</evidence>
<dbReference type="OrthoDB" id="110209at2"/>
<feature type="binding site" evidence="9 11">
    <location>
        <position position="118"/>
    </location>
    <ligand>
        <name>substrate</name>
    </ligand>
</feature>
<dbReference type="Pfam" id="PF00745">
    <property type="entry name" value="GlutR_dimer"/>
    <property type="match status" value="1"/>
</dbReference>
<evidence type="ECO:0000259" key="16">
    <source>
        <dbReference type="Pfam" id="PF01488"/>
    </source>
</evidence>
<dbReference type="InterPro" id="IPR015895">
    <property type="entry name" value="4pyrrol_synth_GluRdtase_N"/>
</dbReference>
<dbReference type="InterPro" id="IPR006151">
    <property type="entry name" value="Shikm_DH/Glu-tRNA_Rdtase"/>
</dbReference>
<keyword evidence="6 9" id="KW-0627">Porphyrin biosynthesis</keyword>
<dbReference type="Gene3D" id="3.40.50.720">
    <property type="entry name" value="NAD(P)-binding Rossmann-like Domain"/>
    <property type="match status" value="1"/>
</dbReference>
<comment type="pathway">
    <text evidence="1 9 14">Porphyrin-containing compound metabolism; protoporphyrin-IX biosynthesis; 5-aminolevulinate from L-glutamyl-tRNA(Glu): step 1/2.</text>
</comment>
<evidence type="ECO:0000259" key="15">
    <source>
        <dbReference type="Pfam" id="PF00745"/>
    </source>
</evidence>
<gene>
    <name evidence="9" type="primary">hemA</name>
    <name evidence="18" type="ORF">EV148_102390</name>
</gene>
<feature type="active site" description="Nucleophile" evidence="9 10">
    <location>
        <position position="50"/>
    </location>
</feature>
<evidence type="ECO:0000256" key="6">
    <source>
        <dbReference type="ARBA" id="ARBA00023244"/>
    </source>
</evidence>
<dbReference type="Proteomes" id="UP000294862">
    <property type="component" value="Unassembled WGS sequence"/>
</dbReference>
<dbReference type="SUPFAM" id="SSF51735">
    <property type="entry name" value="NAD(P)-binding Rossmann-fold domains"/>
    <property type="match status" value="1"/>
</dbReference>
<dbReference type="InterPro" id="IPR015896">
    <property type="entry name" value="4pyrrol_synth_GluRdtase_dimer"/>
</dbReference>
<sequence>MALIALGLNHLTAPVALRERVAFPPEATAGALAGLAAEPGVREAAILSTCNRTELYCTVEPGAEHVPAGWLHRHRELTSARVDEFLYRHHDADAVRHLFRVATGLESMVLGEPQILGQVKDAYAYARDAHTLKAPLERLFQNTFAVAKRVRSDTRIGANPVSVAFTAVRLAERVFADLGEACVLLIGAGETVELAARHLVEAKARRLIVANRTLDNAQALATRFGGYAISLSDIEKHLAEADVVIASTASREPVLLRDQVAAAIAARKRKPMFIVDIAVPRDVEPSTAEIEDVYLYTIDDLREIIDDNLRSRREAAREAEAMIELSVEHFMGWWRALDARNPVVDLRRVAEANRDETLAKAQALLARGKSPEEALAFLANTLTNKLLHAPSANLRAAALRGDDELLRAAERLFDTAPAASAERER</sequence>
<feature type="binding site" evidence="9 11">
    <location>
        <begin position="49"/>
        <end position="52"/>
    </location>
    <ligand>
        <name>substrate</name>
    </ligand>
</feature>
<dbReference type="CDD" id="cd05213">
    <property type="entry name" value="NAD_bind_Glutamyl_tRNA_reduct"/>
    <property type="match status" value="1"/>
</dbReference>
<dbReference type="PROSITE" id="PS00747">
    <property type="entry name" value="GLUTR"/>
    <property type="match status" value="1"/>
</dbReference>
<evidence type="ECO:0000256" key="10">
    <source>
        <dbReference type="PIRSR" id="PIRSR000445-1"/>
    </source>
</evidence>
<proteinExistence type="inferred from homology"/>
<dbReference type="InterPro" id="IPR018214">
    <property type="entry name" value="GluRdtase_CS"/>
</dbReference>
<dbReference type="Gene3D" id="3.30.460.30">
    <property type="entry name" value="Glutamyl-tRNA reductase, N-terminal domain"/>
    <property type="match status" value="1"/>
</dbReference>
<comment type="subunit">
    <text evidence="9">Homodimer.</text>
</comment>
<dbReference type="InterPro" id="IPR000343">
    <property type="entry name" value="4pyrrol_synth_GluRdtase"/>
</dbReference>
<dbReference type="PANTHER" id="PTHR43013">
    <property type="entry name" value="GLUTAMYL-TRNA REDUCTASE"/>
    <property type="match status" value="1"/>
</dbReference>
<feature type="domain" description="Glutamyl-tRNA reductase N-terminal" evidence="17">
    <location>
        <begin position="6"/>
        <end position="154"/>
    </location>
</feature>
<evidence type="ECO:0000256" key="2">
    <source>
        <dbReference type="ARBA" id="ARBA00005916"/>
    </source>
</evidence>
<evidence type="ECO:0000313" key="19">
    <source>
        <dbReference type="Proteomes" id="UP000294862"/>
    </source>
</evidence>
<protein>
    <recommendedName>
        <fullName evidence="8 9">Glutamyl-tRNA reductase</fullName>
        <shortName evidence="9">GluTR</shortName>
        <ecNumber evidence="3 9">1.2.1.70</ecNumber>
    </recommendedName>
</protein>
<evidence type="ECO:0000256" key="14">
    <source>
        <dbReference type="RuleBase" id="RU000584"/>
    </source>
</evidence>
<evidence type="ECO:0000256" key="1">
    <source>
        <dbReference type="ARBA" id="ARBA00005059"/>
    </source>
</evidence>
<feature type="binding site" evidence="9 12">
    <location>
        <begin position="187"/>
        <end position="192"/>
    </location>
    <ligand>
        <name>NADP(+)</name>
        <dbReference type="ChEBI" id="CHEBI:58349"/>
    </ligand>
</feature>
<evidence type="ECO:0000256" key="13">
    <source>
        <dbReference type="PIRSR" id="PIRSR000445-4"/>
    </source>
</evidence>
<feature type="domain" description="Tetrapyrrole biosynthesis glutamyl-tRNA reductase dimerisation" evidence="15">
    <location>
        <begin position="318"/>
        <end position="414"/>
    </location>
</feature>
<dbReference type="FunFam" id="3.30.460.30:FF:000001">
    <property type="entry name" value="Glutamyl-tRNA reductase"/>
    <property type="match status" value="1"/>
</dbReference>
<dbReference type="InterPro" id="IPR036291">
    <property type="entry name" value="NAD(P)-bd_dom_sf"/>
</dbReference>
<dbReference type="RefSeq" id="WP_131995046.1">
    <property type="nucleotide sequence ID" value="NZ_SLWQ01000002.1"/>
</dbReference>
<dbReference type="UniPathway" id="UPA00251">
    <property type="reaction ID" value="UER00316"/>
</dbReference>
<dbReference type="PANTHER" id="PTHR43013:SF1">
    <property type="entry name" value="GLUTAMYL-TRNA REDUCTASE"/>
    <property type="match status" value="1"/>
</dbReference>
<dbReference type="FunFam" id="3.40.50.720:FF:000031">
    <property type="entry name" value="Glutamyl-tRNA reductase"/>
    <property type="match status" value="1"/>
</dbReference>
<dbReference type="InterPro" id="IPR036453">
    <property type="entry name" value="GluRdtase_dimer_dom_sf"/>
</dbReference>
<keyword evidence="4 9" id="KW-0521">NADP</keyword>
<feature type="binding site" evidence="9 11">
    <location>
        <begin position="112"/>
        <end position="114"/>
    </location>
    <ligand>
        <name>substrate</name>
    </ligand>
</feature>
<dbReference type="AlphaFoldDB" id="A0A4R2IBX5"/>
<dbReference type="HAMAP" id="MF_00087">
    <property type="entry name" value="Glu_tRNA_reductase"/>
    <property type="match status" value="1"/>
</dbReference>
<dbReference type="NCBIfam" id="TIGR01035">
    <property type="entry name" value="hemA"/>
    <property type="match status" value="1"/>
</dbReference>
<dbReference type="EC" id="1.2.1.70" evidence="3 9"/>
<evidence type="ECO:0000313" key="18">
    <source>
        <dbReference type="EMBL" id="TCO42031.1"/>
    </source>
</evidence>
<name>A0A4R2IBX5_9GAMM</name>
<comment type="domain">
    <text evidence="9">Possesses an unusual extended V-shaped dimeric structure with each monomer consisting of three distinct domains arranged along a curved 'spinal' alpha-helix. The N-terminal catalytic domain specifically recognizes the glutamate moiety of the substrate. The second domain is the NADPH-binding domain, and the third C-terminal domain is responsible for dimerization.</text>
</comment>
<comment type="function">
    <text evidence="9">Catalyzes the NADPH-dependent reduction of glutamyl-tRNA(Glu) to glutamate 1-semialdehyde (GSA).</text>
</comment>
<dbReference type="EMBL" id="SLWQ01000002">
    <property type="protein sequence ID" value="TCO42031.1"/>
    <property type="molecule type" value="Genomic_DNA"/>
</dbReference>
<evidence type="ECO:0000256" key="3">
    <source>
        <dbReference type="ARBA" id="ARBA00012970"/>
    </source>
</evidence>
<feature type="binding site" evidence="9 11">
    <location>
        <position position="107"/>
    </location>
    <ligand>
        <name>substrate</name>
    </ligand>
</feature>
<comment type="miscellaneous">
    <text evidence="9">During catalysis, the active site Cys acts as a nucleophile attacking the alpha-carbonyl group of tRNA-bound glutamate with the formation of a thioester intermediate between enzyme and glutamate, and the concomitant release of tRNA(Glu). The thioester intermediate is finally reduced by direct hydride transfer from NADPH, to form the product GSA.</text>
</comment>
<dbReference type="SUPFAM" id="SSF69742">
    <property type="entry name" value="Glutamyl tRNA-reductase catalytic, N-terminal domain"/>
    <property type="match status" value="1"/>
</dbReference>
<accession>A0A4R2IBX5</accession>
<evidence type="ECO:0000256" key="8">
    <source>
        <dbReference type="ARBA" id="ARBA00068659"/>
    </source>
</evidence>
<dbReference type="Pfam" id="PF05201">
    <property type="entry name" value="GlutR_N"/>
    <property type="match status" value="1"/>
</dbReference>
<evidence type="ECO:0000256" key="4">
    <source>
        <dbReference type="ARBA" id="ARBA00022857"/>
    </source>
</evidence>
<reference evidence="18 19" key="1">
    <citation type="journal article" date="2015" name="Stand. Genomic Sci.">
        <title>Genomic Encyclopedia of Bacterial and Archaeal Type Strains, Phase III: the genomes of soil and plant-associated and newly described type strains.</title>
        <authorList>
            <person name="Whitman W.B."/>
            <person name="Woyke T."/>
            <person name="Klenk H.P."/>
            <person name="Zhou Y."/>
            <person name="Lilburn T.G."/>
            <person name="Beck B.J."/>
            <person name="De Vos P."/>
            <person name="Vandamme P."/>
            <person name="Eisen J.A."/>
            <person name="Garrity G."/>
            <person name="Hugenholtz P."/>
            <person name="Kyrpides N.C."/>
        </authorList>
    </citation>
    <scope>NUCLEOTIDE SEQUENCE [LARGE SCALE GENOMIC DNA]</scope>
    <source>
        <strain evidence="18 19">A3</strain>
    </source>
</reference>
<dbReference type="GO" id="GO:0008883">
    <property type="term" value="F:glutamyl-tRNA reductase activity"/>
    <property type="evidence" value="ECO:0007669"/>
    <property type="project" value="UniProtKB-UniRule"/>
</dbReference>
<keyword evidence="19" id="KW-1185">Reference proteome</keyword>
<evidence type="ECO:0000256" key="12">
    <source>
        <dbReference type="PIRSR" id="PIRSR000445-3"/>
    </source>
</evidence>